<feature type="domain" description="Calpain catalytic" evidence="4">
    <location>
        <begin position="1"/>
        <end position="131"/>
    </location>
</feature>
<feature type="non-terminal residue" evidence="5">
    <location>
        <position position="1"/>
    </location>
</feature>
<dbReference type="Pfam" id="PF00648">
    <property type="entry name" value="Peptidase_C2"/>
    <property type="match status" value="1"/>
</dbReference>
<evidence type="ECO:0000259" key="4">
    <source>
        <dbReference type="PROSITE" id="PS50203"/>
    </source>
</evidence>
<dbReference type="EMBL" id="CAJVCH010398004">
    <property type="protein sequence ID" value="CAG7817584.1"/>
    <property type="molecule type" value="Genomic_DNA"/>
</dbReference>
<comment type="caution">
    <text evidence="3">Lacks conserved residue(s) required for the propagation of feature annotation.</text>
</comment>
<evidence type="ECO:0000313" key="6">
    <source>
        <dbReference type="Proteomes" id="UP000708208"/>
    </source>
</evidence>
<feature type="active site" evidence="2">
    <location>
        <position position="6"/>
    </location>
</feature>
<name>A0A8J2KRG1_9HEXA</name>
<dbReference type="Proteomes" id="UP000708208">
    <property type="component" value="Unassembled WGS sequence"/>
</dbReference>
<dbReference type="PROSITE" id="PS50203">
    <property type="entry name" value="CALPAIN_CAT"/>
    <property type="match status" value="1"/>
</dbReference>
<comment type="similarity">
    <text evidence="1">Belongs to the peptidase C2 family.</text>
</comment>
<protein>
    <recommendedName>
        <fullName evidence="4">Calpain catalytic domain-containing protein</fullName>
    </recommendedName>
</protein>
<accession>A0A8J2KRG1</accession>
<keyword evidence="6" id="KW-1185">Reference proteome</keyword>
<dbReference type="PANTHER" id="PTHR10183:SF382">
    <property type="entry name" value="CALPAIN-15"/>
    <property type="match status" value="1"/>
</dbReference>
<dbReference type="InterPro" id="IPR022684">
    <property type="entry name" value="Calpain_cysteine_protease"/>
</dbReference>
<dbReference type="GO" id="GO:0004198">
    <property type="term" value="F:calcium-dependent cysteine-type endopeptidase activity"/>
    <property type="evidence" value="ECO:0007669"/>
    <property type="project" value="InterPro"/>
</dbReference>
<dbReference type="GO" id="GO:0005737">
    <property type="term" value="C:cytoplasm"/>
    <property type="evidence" value="ECO:0007669"/>
    <property type="project" value="TreeGrafter"/>
</dbReference>
<gene>
    <name evidence="5" type="ORF">AFUS01_LOCUS28141</name>
</gene>
<organism evidence="5 6">
    <name type="scientific">Allacma fusca</name>
    <dbReference type="NCBI Taxonomy" id="39272"/>
    <lineage>
        <taxon>Eukaryota</taxon>
        <taxon>Metazoa</taxon>
        <taxon>Ecdysozoa</taxon>
        <taxon>Arthropoda</taxon>
        <taxon>Hexapoda</taxon>
        <taxon>Collembola</taxon>
        <taxon>Symphypleona</taxon>
        <taxon>Sminthuridae</taxon>
        <taxon>Allacma</taxon>
    </lineage>
</organism>
<reference evidence="5" key="1">
    <citation type="submission" date="2021-06" db="EMBL/GenBank/DDBJ databases">
        <authorList>
            <person name="Hodson N. C."/>
            <person name="Mongue J. A."/>
            <person name="Jaron S. K."/>
        </authorList>
    </citation>
    <scope>NUCLEOTIDE SEQUENCE</scope>
</reference>
<evidence type="ECO:0000256" key="2">
    <source>
        <dbReference type="PIRSR" id="PIRSR622684-1"/>
    </source>
</evidence>
<dbReference type="SMART" id="SM00230">
    <property type="entry name" value="CysPc"/>
    <property type="match status" value="1"/>
</dbReference>
<dbReference type="GO" id="GO:0006508">
    <property type="term" value="P:proteolysis"/>
    <property type="evidence" value="ECO:0007669"/>
    <property type="project" value="InterPro"/>
</dbReference>
<evidence type="ECO:0000256" key="3">
    <source>
        <dbReference type="PROSITE-ProRule" id="PRU00239"/>
    </source>
</evidence>
<proteinExistence type="inferred from homology"/>
<dbReference type="PANTHER" id="PTHR10183">
    <property type="entry name" value="CALPAIN"/>
    <property type="match status" value="1"/>
</dbReference>
<sequence>GALGDCWFMSSIAVVASKPELVRKLTLTSELNPAGVYVLRLCKDGVWKTVIVDDLLPCDEHDRPIFAKAHGKQLWVCLLEKAHAKLYGSYHALRTGCASEGLVSLTGFPTQTLKFKTRCSLANAVTLQQSWISYWNFLRPF</sequence>
<dbReference type="OrthoDB" id="6745900at2759"/>
<dbReference type="InterPro" id="IPR001300">
    <property type="entry name" value="Peptidase_C2_calpain_cat"/>
</dbReference>
<evidence type="ECO:0000256" key="1">
    <source>
        <dbReference type="ARBA" id="ARBA00007623"/>
    </source>
</evidence>
<dbReference type="AlphaFoldDB" id="A0A8J2KRG1"/>
<comment type="caution">
    <text evidence="5">The sequence shown here is derived from an EMBL/GenBank/DDBJ whole genome shotgun (WGS) entry which is preliminary data.</text>
</comment>
<evidence type="ECO:0000313" key="5">
    <source>
        <dbReference type="EMBL" id="CAG7817584.1"/>
    </source>
</evidence>